<reference evidence="2 3" key="1">
    <citation type="submission" date="2016-07" db="EMBL/GenBank/DDBJ databases">
        <title>Pervasive Adenine N6-methylation of Active Genes in Fungi.</title>
        <authorList>
            <consortium name="DOE Joint Genome Institute"/>
            <person name="Mondo S.J."/>
            <person name="Dannebaum R.O."/>
            <person name="Kuo R.C."/>
            <person name="Labutti K."/>
            <person name="Haridas S."/>
            <person name="Kuo A."/>
            <person name="Salamov A."/>
            <person name="Ahrendt S.R."/>
            <person name="Lipzen A."/>
            <person name="Sullivan W."/>
            <person name="Andreopoulos W.B."/>
            <person name="Clum A."/>
            <person name="Lindquist E."/>
            <person name="Daum C."/>
            <person name="Ramamoorthy G.K."/>
            <person name="Gryganskyi A."/>
            <person name="Culley D."/>
            <person name="Magnuson J.K."/>
            <person name="James T.Y."/>
            <person name="O'Malley M.A."/>
            <person name="Stajich J.E."/>
            <person name="Spatafora J.W."/>
            <person name="Visel A."/>
            <person name="Grigoriev I.V."/>
        </authorList>
    </citation>
    <scope>NUCLEOTIDE SEQUENCE [LARGE SCALE GENOMIC DNA]</scope>
    <source>
        <strain evidence="2 3">CBS 115471</strain>
    </source>
</reference>
<dbReference type="AlphaFoldDB" id="A0A1Y2A114"/>
<feature type="transmembrane region" description="Helical" evidence="1">
    <location>
        <begin position="64"/>
        <end position="84"/>
    </location>
</feature>
<comment type="caution">
    <text evidence="2">The sequence shown here is derived from an EMBL/GenBank/DDBJ whole genome shotgun (WGS) entry which is preliminary data.</text>
</comment>
<gene>
    <name evidence="2" type="ORF">BCR34DRAFT_137844</name>
</gene>
<proteinExistence type="predicted"/>
<evidence type="ECO:0000313" key="2">
    <source>
        <dbReference type="EMBL" id="ORY16138.1"/>
    </source>
</evidence>
<dbReference type="EMBL" id="MCFA01000020">
    <property type="protein sequence ID" value="ORY16138.1"/>
    <property type="molecule type" value="Genomic_DNA"/>
</dbReference>
<organism evidence="2 3">
    <name type="scientific">Clohesyomyces aquaticus</name>
    <dbReference type="NCBI Taxonomy" id="1231657"/>
    <lineage>
        <taxon>Eukaryota</taxon>
        <taxon>Fungi</taxon>
        <taxon>Dikarya</taxon>
        <taxon>Ascomycota</taxon>
        <taxon>Pezizomycotina</taxon>
        <taxon>Dothideomycetes</taxon>
        <taxon>Pleosporomycetidae</taxon>
        <taxon>Pleosporales</taxon>
        <taxon>Lindgomycetaceae</taxon>
        <taxon>Clohesyomyces</taxon>
    </lineage>
</organism>
<protein>
    <submittedName>
        <fullName evidence="2">Uncharacterized protein</fullName>
    </submittedName>
</protein>
<keyword evidence="1" id="KW-0472">Membrane</keyword>
<keyword evidence="1" id="KW-1133">Transmembrane helix</keyword>
<evidence type="ECO:0000256" key="1">
    <source>
        <dbReference type="SAM" id="Phobius"/>
    </source>
</evidence>
<keyword evidence="1" id="KW-0812">Transmembrane</keyword>
<name>A0A1Y2A114_9PLEO</name>
<evidence type="ECO:0000313" key="3">
    <source>
        <dbReference type="Proteomes" id="UP000193144"/>
    </source>
</evidence>
<keyword evidence="3" id="KW-1185">Reference proteome</keyword>
<accession>A0A1Y2A114</accession>
<dbReference type="Proteomes" id="UP000193144">
    <property type="component" value="Unassembled WGS sequence"/>
</dbReference>
<sequence length="150" mass="17023">MLLLDNGCLCTRHAGLLISKYGERIRKIGLQFRNMAACQPHHAGSPPLSHPLCIQQIAETVGAIFSFAYFNVFLFVSSHVFFLFDHDPQSLRRRHRMTQHRSVPFFSRSGAVRNVEEIGLWSSFLSLTCRRRISLLCLDPGTCQGLPHGR</sequence>